<dbReference type="AlphaFoldDB" id="A0A2N8KYL3"/>
<organism evidence="10 11">
    <name type="scientific">Kinneretia aquatilis</name>
    <dbReference type="NCBI Taxonomy" id="2070761"/>
    <lineage>
        <taxon>Bacteria</taxon>
        <taxon>Pseudomonadati</taxon>
        <taxon>Pseudomonadota</taxon>
        <taxon>Betaproteobacteria</taxon>
        <taxon>Burkholderiales</taxon>
        <taxon>Sphaerotilaceae</taxon>
        <taxon>Roseateles</taxon>
    </lineage>
</organism>
<feature type="chain" id="PRO_5014770161" description="Oligopeptidase F" evidence="7">
    <location>
        <begin position="42"/>
        <end position="650"/>
    </location>
</feature>
<evidence type="ECO:0000313" key="11">
    <source>
        <dbReference type="Proteomes" id="UP000235916"/>
    </source>
</evidence>
<dbReference type="GO" id="GO:0006508">
    <property type="term" value="P:proteolysis"/>
    <property type="evidence" value="ECO:0007669"/>
    <property type="project" value="UniProtKB-KW"/>
</dbReference>
<gene>
    <name evidence="10" type="primary">pepF</name>
    <name evidence="10" type="ORF">C1O66_14165</name>
</gene>
<evidence type="ECO:0000256" key="6">
    <source>
        <dbReference type="RuleBase" id="RU368091"/>
    </source>
</evidence>
<dbReference type="CDD" id="cd09608">
    <property type="entry name" value="M3B_PepF"/>
    <property type="match status" value="1"/>
</dbReference>
<dbReference type="EMBL" id="POSP01000003">
    <property type="protein sequence ID" value="PND38555.1"/>
    <property type="molecule type" value="Genomic_DNA"/>
</dbReference>
<dbReference type="Gene3D" id="1.10.1370.20">
    <property type="entry name" value="Oligoendopeptidase f, C-terminal domain"/>
    <property type="match status" value="1"/>
</dbReference>
<proteinExistence type="inferred from homology"/>
<reference evidence="10 11" key="1">
    <citation type="submission" date="2018-01" db="EMBL/GenBank/DDBJ databases">
        <title>Draft genome sequence of Paucibacter aquatile CR182 isolated from freshwater of the Nakdong River.</title>
        <authorList>
            <person name="Choi A."/>
            <person name="Chung E.J."/>
        </authorList>
    </citation>
    <scope>NUCLEOTIDE SEQUENCE [LARGE SCALE GENOMIC DNA]</scope>
    <source>
        <strain evidence="10 11">CR182</strain>
    </source>
</reference>
<dbReference type="PANTHER" id="PTHR11804">
    <property type="entry name" value="PROTEASE M3 THIMET OLIGOPEPTIDASE-RELATED"/>
    <property type="match status" value="1"/>
</dbReference>
<dbReference type="Proteomes" id="UP000235916">
    <property type="component" value="Unassembled WGS sequence"/>
</dbReference>
<dbReference type="InterPro" id="IPR001567">
    <property type="entry name" value="Pept_M3A_M3B_dom"/>
</dbReference>
<name>A0A2N8KYL3_9BURK</name>
<dbReference type="InterPro" id="IPR013647">
    <property type="entry name" value="OligopepF_N_dom"/>
</dbReference>
<feature type="domain" description="Oligopeptidase F N-terminal" evidence="9">
    <location>
        <begin position="160"/>
        <end position="227"/>
    </location>
</feature>
<dbReference type="Gene3D" id="1.20.140.70">
    <property type="entry name" value="Oligopeptidase f, N-terminal domain"/>
    <property type="match status" value="1"/>
</dbReference>
<evidence type="ECO:0000259" key="8">
    <source>
        <dbReference type="Pfam" id="PF01432"/>
    </source>
</evidence>
<dbReference type="Gene3D" id="1.10.287.830">
    <property type="entry name" value="putative peptidase helix hairpin domain like"/>
    <property type="match status" value="1"/>
</dbReference>
<dbReference type="PANTHER" id="PTHR11804:SF84">
    <property type="entry name" value="SACCHAROLYSIN"/>
    <property type="match status" value="1"/>
</dbReference>
<dbReference type="Pfam" id="PF01432">
    <property type="entry name" value="Peptidase_M3"/>
    <property type="match status" value="1"/>
</dbReference>
<feature type="signal peptide" evidence="7">
    <location>
        <begin position="1"/>
        <end position="41"/>
    </location>
</feature>
<dbReference type="InterPro" id="IPR045090">
    <property type="entry name" value="Pept_M3A_M3B"/>
</dbReference>
<dbReference type="EC" id="3.4.24.-" evidence="6"/>
<keyword evidence="5 6" id="KW-0482">Metalloprotease</keyword>
<comment type="cofactor">
    <cofactor evidence="6">
        <name>Zn(2+)</name>
        <dbReference type="ChEBI" id="CHEBI:29105"/>
    </cofactor>
    <text evidence="6">Binds 1 zinc ion.</text>
</comment>
<keyword evidence="7" id="KW-0732">Signal</keyword>
<dbReference type="SUPFAM" id="SSF55486">
    <property type="entry name" value="Metalloproteases ('zincins'), catalytic domain"/>
    <property type="match status" value="1"/>
</dbReference>
<comment type="caution">
    <text evidence="10">The sequence shown here is derived from an EMBL/GenBank/DDBJ whole genome shotgun (WGS) entry which is preliminary data.</text>
</comment>
<dbReference type="GO" id="GO:0006518">
    <property type="term" value="P:peptide metabolic process"/>
    <property type="evidence" value="ECO:0007669"/>
    <property type="project" value="TreeGrafter"/>
</dbReference>
<evidence type="ECO:0000259" key="9">
    <source>
        <dbReference type="Pfam" id="PF08439"/>
    </source>
</evidence>
<evidence type="ECO:0000256" key="2">
    <source>
        <dbReference type="ARBA" id="ARBA00022723"/>
    </source>
</evidence>
<evidence type="ECO:0000256" key="4">
    <source>
        <dbReference type="ARBA" id="ARBA00022833"/>
    </source>
</evidence>
<dbReference type="GO" id="GO:0046872">
    <property type="term" value="F:metal ion binding"/>
    <property type="evidence" value="ECO:0007669"/>
    <property type="project" value="UniProtKB-UniRule"/>
</dbReference>
<dbReference type="InterPro" id="IPR042088">
    <property type="entry name" value="OligoPept_F_C"/>
</dbReference>
<keyword evidence="11" id="KW-1185">Reference proteome</keyword>
<evidence type="ECO:0000256" key="7">
    <source>
        <dbReference type="SAM" id="SignalP"/>
    </source>
</evidence>
<evidence type="ECO:0000256" key="1">
    <source>
        <dbReference type="ARBA" id="ARBA00022670"/>
    </source>
</evidence>
<keyword evidence="2 6" id="KW-0479">Metal-binding</keyword>
<dbReference type="Pfam" id="PF08439">
    <property type="entry name" value="Peptidase_M3_N"/>
    <property type="match status" value="1"/>
</dbReference>
<keyword evidence="3 6" id="KW-0378">Hydrolase</keyword>
<keyword evidence="1 6" id="KW-0645">Protease</keyword>
<dbReference type="GO" id="GO:0004222">
    <property type="term" value="F:metalloendopeptidase activity"/>
    <property type="evidence" value="ECO:0007669"/>
    <property type="project" value="UniProtKB-UniRule"/>
</dbReference>
<accession>A0A2N8KYL3</accession>
<evidence type="ECO:0000256" key="3">
    <source>
        <dbReference type="ARBA" id="ARBA00022801"/>
    </source>
</evidence>
<dbReference type="InterPro" id="IPR004438">
    <property type="entry name" value="Peptidase_M3B"/>
</dbReference>
<dbReference type="OrthoDB" id="9766487at2"/>
<feature type="domain" description="Peptidase M3A/M3B catalytic" evidence="8">
    <location>
        <begin position="249"/>
        <end position="628"/>
    </location>
</feature>
<keyword evidence="4 6" id="KW-0862">Zinc</keyword>
<evidence type="ECO:0000313" key="10">
    <source>
        <dbReference type="EMBL" id="PND38555.1"/>
    </source>
</evidence>
<protein>
    <recommendedName>
        <fullName evidence="6">Oligopeptidase F</fullName>
        <ecNumber evidence="6">3.4.24.-</ecNumber>
    </recommendedName>
</protein>
<comment type="similarity">
    <text evidence="6">Belongs to the peptidase M3B family.</text>
</comment>
<sequence length="650" mass="71121">MRAFASSLAPAAPGPPFAMQRTALALAAALLLLQSTAPTQAAAKPVAQQAQAANSAAGTQVWDLNQLYPSDAAWEAERLALLAELPKVKTLQGTLGQSAQSLRAGLDQISALRLRLNRLQAYAFQKADENTQHSDNQARRQLADAVGNQLGEAASFVSAEVGAIGRAKVEAFLAAEPGLAKHGQGLRTMLRLAEHTLSPKEEALLAAAAEPLQQPGAIYGLLSNADLPWPKITIRGKTVVLDQEQYTAYRSDADPKVRAQVFKAFWPVYKAYERTLGAVYAANLRGTVFMARARNYPSSVAMAQGSDNIPEAVYRSLVQEANAGLPTLHRYLKLRSRVLGLKAPGYQDMYVPLAKPSGQYPQAEAEALTLAALQPMGAEYTGKLAAAFKQNWMHSVPQRGKVSGAYMNGAAYDVHPYLLMSYNGDYLAMSTLAHEWGHAMHSVYSNANQPFETADYSTFIAEIPSTANELLLADYMVANAKTRDEKIFALSQQLENIRSTFFRQAMFAEFELASHEAVERGEAVTGERLSQIYLDLLKRYHGDAQNVVKIDPLYGIEWAYIPHFYRDFYVYQYATCISAAAYFAEGIGQGDSALRERFFTLLKSGSSADAYALTRAAGVDLATPAPYRALLRRMDRAIDQLEQLLAQKKN</sequence>
<dbReference type="NCBIfam" id="TIGR00181">
    <property type="entry name" value="pepF"/>
    <property type="match status" value="1"/>
</dbReference>
<comment type="function">
    <text evidence="6">Has oligopeptidase activity and degrades a variety of small bioactive peptides.</text>
</comment>
<evidence type="ECO:0000256" key="5">
    <source>
        <dbReference type="ARBA" id="ARBA00023049"/>
    </source>
</evidence>